<protein>
    <submittedName>
        <fullName evidence="1">Uncharacterized protein</fullName>
    </submittedName>
</protein>
<dbReference type="Proteomes" id="UP000655225">
    <property type="component" value="Unassembled WGS sequence"/>
</dbReference>
<dbReference type="PROSITE" id="PS51386">
    <property type="entry name" value="RINT1_TIP20"/>
    <property type="match status" value="1"/>
</dbReference>
<dbReference type="PANTHER" id="PTHR13520">
    <property type="entry name" value="RAD50-INTERACTING PROTEIN 1 RINT-1"/>
    <property type="match status" value="1"/>
</dbReference>
<dbReference type="PANTHER" id="PTHR13520:SF1">
    <property type="entry name" value="RINT1-LIKE PROTEIN MAG2"/>
    <property type="match status" value="1"/>
</dbReference>
<dbReference type="GO" id="GO:0070939">
    <property type="term" value="C:Dsl1/NZR complex"/>
    <property type="evidence" value="ECO:0007669"/>
    <property type="project" value="InterPro"/>
</dbReference>
<dbReference type="InterPro" id="IPR007528">
    <property type="entry name" value="RINT1_Tip20"/>
</dbReference>
<dbReference type="GO" id="GO:0060628">
    <property type="term" value="P:regulation of ER to Golgi vesicle-mediated transport"/>
    <property type="evidence" value="ECO:0007669"/>
    <property type="project" value="TreeGrafter"/>
</dbReference>
<proteinExistence type="predicted"/>
<reference evidence="1 2" key="1">
    <citation type="submission" date="2020-04" db="EMBL/GenBank/DDBJ databases">
        <title>Plant Genome Project.</title>
        <authorList>
            <person name="Zhang R.-G."/>
        </authorList>
    </citation>
    <scope>NUCLEOTIDE SEQUENCE [LARGE SCALE GENOMIC DNA]</scope>
    <source>
        <strain evidence="1">YNK0</strain>
        <tissue evidence="1">Leaf</tissue>
    </source>
</reference>
<gene>
    <name evidence="1" type="ORF">HHK36_007220</name>
</gene>
<keyword evidence="2" id="KW-1185">Reference proteome</keyword>
<dbReference type="OrthoDB" id="2189254at2759"/>
<evidence type="ECO:0000313" key="1">
    <source>
        <dbReference type="EMBL" id="KAF8408079.1"/>
    </source>
</evidence>
<dbReference type="GO" id="GO:0006890">
    <property type="term" value="P:retrograde vesicle-mediated transport, Golgi to endoplasmic reticulum"/>
    <property type="evidence" value="ECO:0007669"/>
    <property type="project" value="InterPro"/>
</dbReference>
<name>A0A835DPR8_TETSI</name>
<evidence type="ECO:0000313" key="2">
    <source>
        <dbReference type="Proteomes" id="UP000655225"/>
    </source>
</evidence>
<accession>A0A835DPR8</accession>
<dbReference type="Pfam" id="PF04437">
    <property type="entry name" value="RINT1_TIP1"/>
    <property type="match status" value="1"/>
</dbReference>
<dbReference type="GO" id="GO:0006888">
    <property type="term" value="P:endoplasmic reticulum to Golgi vesicle-mediated transport"/>
    <property type="evidence" value="ECO:0007669"/>
    <property type="project" value="InterPro"/>
</dbReference>
<comment type="caution">
    <text evidence="1">The sequence shown here is derived from an EMBL/GenBank/DDBJ whole genome shotgun (WGS) entry which is preliminary data.</text>
</comment>
<organism evidence="1 2">
    <name type="scientific">Tetracentron sinense</name>
    <name type="common">Spur-leaf</name>
    <dbReference type="NCBI Taxonomy" id="13715"/>
    <lineage>
        <taxon>Eukaryota</taxon>
        <taxon>Viridiplantae</taxon>
        <taxon>Streptophyta</taxon>
        <taxon>Embryophyta</taxon>
        <taxon>Tracheophyta</taxon>
        <taxon>Spermatophyta</taxon>
        <taxon>Magnoliopsida</taxon>
        <taxon>Trochodendrales</taxon>
        <taxon>Trochodendraceae</taxon>
        <taxon>Tetracentron</taxon>
    </lineage>
</organism>
<dbReference type="EMBL" id="JABCRI010000004">
    <property type="protein sequence ID" value="KAF8408079.1"/>
    <property type="molecule type" value="Genomic_DNA"/>
</dbReference>
<sequence>MTSILKTFGFRIPAFTYRHPTLKGNRLWNQEERRRRCIEVEFEGVTRKFNLCSSPSQLKEVILMAFNLPNKTEFLLTKARDGMDIKLEDIRIPAFTCRHPTLKWNRRWNQEERRQRCIDVEFDGLTRKFHLCGSPTQLKEMEPIDSLPQSSVLPPSLLFVLGEKFRREEDLLKATDIASELQKQCFDLDQSLIDLNQRLETSIIAYASHSTRIGGLFHEIRVKSSDLLALTCVSGSFIDVEGEGSGRAGKILGEELPALAKEVARVETVRMYAVDLLRRTDIWKGENLVSSSFPSDVGVGHQHEEDQIALEYLEQRDKQKGRKVMLIESGLNFQAELTHSNLVNSGSRSVQEYVDEFSWHLSRNALQETEDQTIGRLNRTIQEKLAANQYTSLHATINNALKVESFMAESRPYSHPSYNNNRSKQALVAAADCDIWEDDNPVEDDEAEIYEAYEEEEGEHLSCVIRTLLSVPHVDPPTRHSLFCTTCKVQAKLCQLIIDSGNSENIISLHMVEALKLPTTPHPRPYSIGDKLKQWDLALAHAEFAYNSVTNRSTGLRIMDMHISPTFNVKDICPYFPEDGFSTSTNLGTSFLQEQGLDVGHRHEKDQITLEYLEQRDKQKGRKVMLIESGQNFQADFIFIFYVFNIRIFCLFHPETALKLDTLVGDIEDAVSSTMTRNLRKASAMHSLEEMHLLAIKYLKLTEDVLTSVTKTRPHWKRLVSAVDHRVDRALAVLRPQAIADHRALLGSLGWPPPLSTLNSTNANSRKSSEVNPLFTMQGDLKQQYCENFLALCSLQDIQRWRKSRQLEGHSWEDPMRQPLWVIEELVNPISLGSQRHFSKWVEKPEFIFALVYKITRDFVDSMDDLLQPLVDKARLAGYSCREEWISAMVTSLSTYLAKEIFPIYVGQLEEESVTGLPSQARISWLHLVDLMIAFDKRVQSLVAQSGVLLSVGEDENLQRISSMSLFCDRPDWLDLWAEIELRDTLDKLKPEMEDERSWTLKVQGAVLLSGSEDYKSPVVTTTFLRRLSTVVDRSRALPSTSLRARLVKLAGAPIIRTFLDCLLRKCQEAEGLTALADDDALIKVTNSINAARYFETVLKGWCEDLFFLEMGFNQEDQLGTRASENSSDRGTIKKSEIGIFHGEIVKVEDFRTEWVEKISTVVLRGFDAQCRDYIKNRKQWQEKAEEGWIMSKSIVGALDYLQGRISILEGGLNGIDFVGVWRSLAAGVDRLLFNGILMSNVKFYDGGVERLGHDLEVLYGVFSAWCLRPEGFFPRASEGLKLLRMGEKQLKEGMGGGKERWLKENGIRHLSVTEVDKIVMNRVFRS</sequence>